<dbReference type="Proteomes" id="UP000812966">
    <property type="component" value="Unassembled WGS sequence"/>
</dbReference>
<comment type="caution">
    <text evidence="2">The sequence shown here is derived from an EMBL/GenBank/DDBJ whole genome shotgun (WGS) entry which is preliminary data.</text>
</comment>
<name>A0A8K0JFT2_9TREE</name>
<feature type="compositionally biased region" description="Basic and acidic residues" evidence="1">
    <location>
        <begin position="58"/>
        <end position="70"/>
    </location>
</feature>
<accession>A0A8K0JFT2</accession>
<dbReference type="EMBL" id="JABELV010000172">
    <property type="protein sequence ID" value="KAG7528665.1"/>
    <property type="molecule type" value="Genomic_DNA"/>
</dbReference>
<sequence>MSFTTRTRFAASPSLDTLIAITYTKLDTLSHLLSGNKDESDLLRRGVLLQNVLERGVDAREKERKQRTEESIFGMTRRKSSATTGGWKGAAFESGMDALFEQDGDEDEDEEDDDDAIEIVCQPSHINSDHDTAQVMDPTQFTMASPVEEGEEAWFEETWNELQSMTSPEHKSIAITIMDQEAEVYPIEDDDSIFSASTSEPSSRSTTPSPPPFFLAHDIALPPSPRLKATKIADKLDRPMEKGTLAPALECAISVEQVLLRYEILEDEEEAELNSIDLQGVNQATDSVNRDYLDVDDVPDFETDFDSDEDERDEAGHDRQSHTPWLVTPTEDVLDDFGSGGSFEDLHQYGFEHSDEEGMYATDGKNRQHEPERRMIEILSPGLSAAGLRYMTIYSQHCRQVLC</sequence>
<evidence type="ECO:0000313" key="2">
    <source>
        <dbReference type="EMBL" id="KAG7528665.1"/>
    </source>
</evidence>
<feature type="compositionally biased region" description="Acidic residues" evidence="1">
    <location>
        <begin position="297"/>
        <end position="313"/>
    </location>
</feature>
<dbReference type="AlphaFoldDB" id="A0A8K0JFT2"/>
<evidence type="ECO:0000256" key="1">
    <source>
        <dbReference type="SAM" id="MobiDB-lite"/>
    </source>
</evidence>
<proteinExistence type="predicted"/>
<feature type="region of interest" description="Disordered" evidence="1">
    <location>
        <begin position="58"/>
        <end position="87"/>
    </location>
</feature>
<protein>
    <submittedName>
        <fullName evidence="2">Uncharacterized protein</fullName>
    </submittedName>
</protein>
<reference evidence="2" key="1">
    <citation type="submission" date="2020-04" db="EMBL/GenBank/DDBJ databases">
        <title>Analysis of mating type loci in Filobasidium floriforme.</title>
        <authorList>
            <person name="Nowrousian M."/>
        </authorList>
    </citation>
    <scope>NUCLEOTIDE SEQUENCE</scope>
    <source>
        <strain evidence="2">CBS 6242</strain>
    </source>
</reference>
<evidence type="ECO:0000313" key="3">
    <source>
        <dbReference type="Proteomes" id="UP000812966"/>
    </source>
</evidence>
<keyword evidence="3" id="KW-1185">Reference proteome</keyword>
<gene>
    <name evidence="2" type="ORF">FFLO_05996</name>
</gene>
<feature type="region of interest" description="Disordered" evidence="1">
    <location>
        <begin position="297"/>
        <end position="324"/>
    </location>
</feature>
<organism evidence="2 3">
    <name type="scientific">Filobasidium floriforme</name>
    <dbReference type="NCBI Taxonomy" id="5210"/>
    <lineage>
        <taxon>Eukaryota</taxon>
        <taxon>Fungi</taxon>
        <taxon>Dikarya</taxon>
        <taxon>Basidiomycota</taxon>
        <taxon>Agaricomycotina</taxon>
        <taxon>Tremellomycetes</taxon>
        <taxon>Filobasidiales</taxon>
        <taxon>Filobasidiaceae</taxon>
        <taxon>Filobasidium</taxon>
    </lineage>
</organism>